<proteinExistence type="predicted"/>
<evidence type="ECO:0000313" key="1">
    <source>
        <dbReference type="EMBL" id="KAA6305325.1"/>
    </source>
</evidence>
<sequence length="87" mass="9693">MVEGASAISFVSIHKLRSILPLSNILDISFRISNSFSRYGEAIRMDKSIILLFRDLISTLIFLSANSLVALPYPVIDCIIVLYLFGV</sequence>
<dbReference type="AlphaFoldDB" id="A0A5J4P7B0"/>
<name>A0A5J4P7B0_9ZZZZ</name>
<reference evidence="1" key="1">
    <citation type="submission" date="2019-03" db="EMBL/GenBank/DDBJ databases">
        <title>Single cell metagenomics reveals metabolic interactions within the superorganism composed of flagellate Streblomastix strix and complex community of Bacteroidetes bacteria on its surface.</title>
        <authorList>
            <person name="Treitli S.C."/>
            <person name="Kolisko M."/>
            <person name="Husnik F."/>
            <person name="Keeling P."/>
            <person name="Hampl V."/>
        </authorList>
    </citation>
    <scope>NUCLEOTIDE SEQUENCE</scope>
    <source>
        <strain evidence="1">STM</strain>
    </source>
</reference>
<dbReference type="EMBL" id="SNRY01010788">
    <property type="protein sequence ID" value="KAA6305325.1"/>
    <property type="molecule type" value="Genomic_DNA"/>
</dbReference>
<comment type="caution">
    <text evidence="1">The sequence shown here is derived from an EMBL/GenBank/DDBJ whole genome shotgun (WGS) entry which is preliminary data.</text>
</comment>
<organism evidence="1">
    <name type="scientific">termite gut metagenome</name>
    <dbReference type="NCBI Taxonomy" id="433724"/>
    <lineage>
        <taxon>unclassified sequences</taxon>
        <taxon>metagenomes</taxon>
        <taxon>organismal metagenomes</taxon>
    </lineage>
</organism>
<accession>A0A5J4P7B0</accession>
<gene>
    <name evidence="1" type="ORF">EZS27_043022</name>
</gene>
<protein>
    <submittedName>
        <fullName evidence="1">Uncharacterized protein</fullName>
    </submittedName>
</protein>